<dbReference type="GO" id="GO:1990071">
    <property type="term" value="C:TRAPPII protein complex"/>
    <property type="evidence" value="ECO:0007669"/>
    <property type="project" value="Ensembl"/>
</dbReference>
<keyword evidence="5" id="KW-1185">Reference proteome</keyword>
<reference evidence="4" key="4">
    <citation type="submission" date="2025-09" db="UniProtKB">
        <authorList>
            <consortium name="Ensembl"/>
        </authorList>
    </citation>
    <scope>IDENTIFICATION</scope>
</reference>
<gene>
    <name evidence="4" type="primary">TRAPPC14</name>
</gene>
<dbReference type="GO" id="GO:0042127">
    <property type="term" value="P:regulation of cell population proliferation"/>
    <property type="evidence" value="ECO:0007669"/>
    <property type="project" value="Ensembl"/>
</dbReference>
<name>K7G9B6_PELSI</name>
<dbReference type="EMBL" id="AGCU01114642">
    <property type="status" value="NOT_ANNOTATED_CDS"/>
    <property type="molecule type" value="Genomic_DNA"/>
</dbReference>
<dbReference type="GO" id="GO:0030496">
    <property type="term" value="C:midbody"/>
    <property type="evidence" value="ECO:0007669"/>
    <property type="project" value="Ensembl"/>
</dbReference>
<dbReference type="GO" id="GO:0060271">
    <property type="term" value="P:cilium assembly"/>
    <property type="evidence" value="ECO:0007669"/>
    <property type="project" value="Ensembl"/>
</dbReference>
<reference evidence="5" key="1">
    <citation type="submission" date="2011-10" db="EMBL/GenBank/DDBJ databases">
        <authorList>
            <consortium name="Soft-shell Turtle Genome Consortium"/>
        </authorList>
    </citation>
    <scope>NUCLEOTIDE SEQUENCE [LARGE SCALE GENOMIC DNA]</scope>
    <source>
        <strain evidence="5">Daiwa-1</strain>
    </source>
</reference>
<dbReference type="PANTHER" id="PTHR16096">
    <property type="entry name" value="MICROTUBULE-ASSOCIATED PROTEIN 11"/>
    <property type="match status" value="1"/>
</dbReference>
<dbReference type="InterPro" id="IPR031626">
    <property type="entry name" value="TRAPPC14"/>
</dbReference>
<accession>K7G9B6</accession>
<dbReference type="Pfam" id="PF23652">
    <property type="entry name" value="TRAPP14_C"/>
    <property type="match status" value="1"/>
</dbReference>
<dbReference type="AlphaFoldDB" id="K7G9B6"/>
<dbReference type="InterPro" id="IPR055453">
    <property type="entry name" value="TRAPP14_N"/>
</dbReference>
<feature type="compositionally biased region" description="Polar residues" evidence="1">
    <location>
        <begin position="502"/>
        <end position="513"/>
    </location>
</feature>
<evidence type="ECO:0000313" key="5">
    <source>
        <dbReference type="Proteomes" id="UP000007267"/>
    </source>
</evidence>
<organism evidence="4 5">
    <name type="scientific">Pelodiscus sinensis</name>
    <name type="common">Chinese softshell turtle</name>
    <name type="synonym">Trionyx sinensis</name>
    <dbReference type="NCBI Taxonomy" id="13735"/>
    <lineage>
        <taxon>Eukaryota</taxon>
        <taxon>Metazoa</taxon>
        <taxon>Chordata</taxon>
        <taxon>Craniata</taxon>
        <taxon>Vertebrata</taxon>
        <taxon>Euteleostomi</taxon>
        <taxon>Archelosauria</taxon>
        <taxon>Testudinata</taxon>
        <taxon>Testudines</taxon>
        <taxon>Cryptodira</taxon>
        <taxon>Trionychia</taxon>
        <taxon>Trionychidae</taxon>
        <taxon>Pelodiscus</taxon>
    </lineage>
</organism>
<feature type="domain" description="TRAPP14 C-terminal" evidence="3">
    <location>
        <begin position="358"/>
        <end position="567"/>
    </location>
</feature>
<protein>
    <submittedName>
        <fullName evidence="4">Trafficking protein particle complex subunit 14</fullName>
    </submittedName>
</protein>
<dbReference type="GeneTree" id="ENSGT00390000014725"/>
<reference evidence="4" key="3">
    <citation type="submission" date="2025-08" db="UniProtKB">
        <authorList>
            <consortium name="Ensembl"/>
        </authorList>
    </citation>
    <scope>IDENTIFICATION</scope>
</reference>
<dbReference type="Proteomes" id="UP000007267">
    <property type="component" value="Unassembled WGS sequence"/>
</dbReference>
<dbReference type="HOGENOM" id="CLU_031637_0_0_1"/>
<dbReference type="GO" id="GO:0043014">
    <property type="term" value="F:alpha-tubulin binding"/>
    <property type="evidence" value="ECO:0007669"/>
    <property type="project" value="Ensembl"/>
</dbReference>
<dbReference type="eggNOG" id="ENOG502QSBJ">
    <property type="taxonomic scope" value="Eukaryota"/>
</dbReference>
<reference evidence="5" key="2">
    <citation type="journal article" date="2013" name="Nat. Genet.">
        <title>The draft genomes of soft-shell turtle and green sea turtle yield insights into the development and evolution of the turtle-specific body plan.</title>
        <authorList>
            <person name="Wang Z."/>
            <person name="Pascual-Anaya J."/>
            <person name="Zadissa A."/>
            <person name="Li W."/>
            <person name="Niimura Y."/>
            <person name="Huang Z."/>
            <person name="Li C."/>
            <person name="White S."/>
            <person name="Xiong Z."/>
            <person name="Fang D."/>
            <person name="Wang B."/>
            <person name="Ming Y."/>
            <person name="Chen Y."/>
            <person name="Zheng Y."/>
            <person name="Kuraku S."/>
            <person name="Pignatelli M."/>
            <person name="Herrero J."/>
            <person name="Beal K."/>
            <person name="Nozawa M."/>
            <person name="Li Q."/>
            <person name="Wang J."/>
            <person name="Zhang H."/>
            <person name="Yu L."/>
            <person name="Shigenobu S."/>
            <person name="Wang J."/>
            <person name="Liu J."/>
            <person name="Flicek P."/>
            <person name="Searle S."/>
            <person name="Wang J."/>
            <person name="Kuratani S."/>
            <person name="Yin Y."/>
            <person name="Aken B."/>
            <person name="Zhang G."/>
            <person name="Irie N."/>
        </authorList>
    </citation>
    <scope>NUCLEOTIDE SEQUENCE [LARGE SCALE GENOMIC DNA]</scope>
    <source>
        <strain evidence="5">Daiwa-1</strain>
    </source>
</reference>
<evidence type="ECO:0000259" key="2">
    <source>
        <dbReference type="Pfam" id="PF15806"/>
    </source>
</evidence>
<feature type="region of interest" description="Disordered" evidence="1">
    <location>
        <begin position="466"/>
        <end position="521"/>
    </location>
</feature>
<proteinExistence type="predicted"/>
<dbReference type="GO" id="GO:0034451">
    <property type="term" value="C:centriolar satellite"/>
    <property type="evidence" value="ECO:0007669"/>
    <property type="project" value="Ensembl"/>
</dbReference>
<dbReference type="InterPro" id="IPR055452">
    <property type="entry name" value="TRAPP14_C"/>
</dbReference>
<dbReference type="STRING" id="13735.ENSPSIP00000016877"/>
<evidence type="ECO:0000313" key="4">
    <source>
        <dbReference type="Ensembl" id="ENSPSIP00000016877.1"/>
    </source>
</evidence>
<evidence type="ECO:0000259" key="3">
    <source>
        <dbReference type="Pfam" id="PF23652"/>
    </source>
</evidence>
<dbReference type="PANTHER" id="PTHR16096:SF8">
    <property type="entry name" value="TRAFFICKING PROTEIN PARTICLE COMPLEX SUBUNIT 14"/>
    <property type="match status" value="1"/>
</dbReference>
<dbReference type="EMBL" id="AGCU01114641">
    <property type="status" value="NOT_ANNOTATED_CDS"/>
    <property type="molecule type" value="Genomic_DNA"/>
</dbReference>
<evidence type="ECO:0000256" key="1">
    <source>
        <dbReference type="SAM" id="MobiDB-lite"/>
    </source>
</evidence>
<dbReference type="GO" id="GO:0005886">
    <property type="term" value="C:plasma membrane"/>
    <property type="evidence" value="ECO:0007669"/>
    <property type="project" value="Ensembl"/>
</dbReference>
<dbReference type="Ensembl" id="ENSPSIT00000016955.1">
    <property type="protein sequence ID" value="ENSPSIP00000016877.1"/>
    <property type="gene ID" value="ENSPSIG00000015001.1"/>
</dbReference>
<dbReference type="OMA" id="FVMTARC"/>
<feature type="domain" description="TRAPP14 N-terminal" evidence="2">
    <location>
        <begin position="5"/>
        <end position="357"/>
    </location>
</feature>
<sequence length="568" mass="62205">MEAQCEYFMYFPAVPFPARELLRGEPGRYRALPRRNHLYLGETVRFLLVLRGRAGPVAARPPWGELGSSLSALASVSPWVGPEDAEPPEGPGTDGAAPPPNPSQFRDCCPLLTHGQGPPGRPAAGIPVEEPIVSADEVIFPLTISLDKLPPGTVKAKIVVTVWRREQEAPEVREHGYLSLLQNRAPGQLFHEEQGAFKAQVSTMLTVLPPPGLKCRQLNVSGKYPTLIPLLNGCSQDEISLWDIRILPNFNASYLPMLPDGSVMLVDDVCHHSGEVPVGAFCRVAGAGSSCPCALSALEEQNFLFQLQAPERPQEDTKEGLEVPLVAVVQWSTPKLPFTSSIYTHYRLPSIRLDRPRFVMTAACESPVPLRRRFTVTYTLLNNLQDFLAVRLGWTPESATAGKKLSSEERRATQAALDSIVCHTPLNSLGYSRKGSALSVRVAFQALRTGLFELSQHMKLKLQFTASVSNPPPDARPVSRRGSPGSPAVRDLVERHQAGLGRSQSFSHQQPSRSHLMRSGSVMERRAITPPVGSPVGRPLYLPPEKSILSLDKIAKRECKVLVVEPVK</sequence>
<dbReference type="GO" id="GO:0072686">
    <property type="term" value="C:mitotic spindle"/>
    <property type="evidence" value="ECO:0007669"/>
    <property type="project" value="Ensembl"/>
</dbReference>
<dbReference type="Pfam" id="PF15806">
    <property type="entry name" value="TRAPP14_N"/>
    <property type="match status" value="1"/>
</dbReference>
<feature type="region of interest" description="Disordered" evidence="1">
    <location>
        <begin position="78"/>
        <end position="105"/>
    </location>
</feature>